<sequence>MHALLPWAIRAPVVASEASEGREGGLPALLPFLGCSASWPISGRAWHGAGQRVAPPPVGCQHLPWCPAACCKSRLRASAAAQREGGVLGSARRSISGAAGRPLGRLSGERKTLVCQDSGSPSFLLTTAIRILTSGSFVGSLQRE</sequence>
<reference evidence="1" key="1">
    <citation type="submission" date="2023-10" db="EMBL/GenBank/DDBJ databases">
        <authorList>
            <person name="Chen Y."/>
            <person name="Shah S."/>
            <person name="Dougan E. K."/>
            <person name="Thang M."/>
            <person name="Chan C."/>
        </authorList>
    </citation>
    <scope>NUCLEOTIDE SEQUENCE [LARGE SCALE GENOMIC DNA]</scope>
</reference>
<comment type="caution">
    <text evidence="1">The sequence shown here is derived from an EMBL/GenBank/DDBJ whole genome shotgun (WGS) entry which is preliminary data.</text>
</comment>
<keyword evidence="2" id="KW-1185">Reference proteome</keyword>
<organism evidence="1 2">
    <name type="scientific">Prorocentrum cordatum</name>
    <dbReference type="NCBI Taxonomy" id="2364126"/>
    <lineage>
        <taxon>Eukaryota</taxon>
        <taxon>Sar</taxon>
        <taxon>Alveolata</taxon>
        <taxon>Dinophyceae</taxon>
        <taxon>Prorocentrales</taxon>
        <taxon>Prorocentraceae</taxon>
        <taxon>Prorocentrum</taxon>
    </lineage>
</organism>
<evidence type="ECO:0000313" key="1">
    <source>
        <dbReference type="EMBL" id="CAK0902022.1"/>
    </source>
</evidence>
<proteinExistence type="predicted"/>
<accession>A0ABN9XTS2</accession>
<gene>
    <name evidence="1" type="ORF">PCOR1329_LOCUS78794</name>
</gene>
<feature type="non-terminal residue" evidence="1">
    <location>
        <position position="144"/>
    </location>
</feature>
<evidence type="ECO:0000313" key="2">
    <source>
        <dbReference type="Proteomes" id="UP001189429"/>
    </source>
</evidence>
<dbReference type="EMBL" id="CAUYUJ010021016">
    <property type="protein sequence ID" value="CAK0902022.1"/>
    <property type="molecule type" value="Genomic_DNA"/>
</dbReference>
<name>A0ABN9XTS2_9DINO</name>
<dbReference type="Proteomes" id="UP001189429">
    <property type="component" value="Unassembled WGS sequence"/>
</dbReference>
<protein>
    <submittedName>
        <fullName evidence="1">Uncharacterized protein</fullName>
    </submittedName>
</protein>